<keyword evidence="7 9" id="KW-0472">Membrane</keyword>
<evidence type="ECO:0000259" key="10">
    <source>
        <dbReference type="Pfam" id="PF04290"/>
    </source>
</evidence>
<gene>
    <name evidence="11" type="ORF">SAMN04244570_1056</name>
</gene>
<evidence type="ECO:0000313" key="11">
    <source>
        <dbReference type="EMBL" id="SKA90982.1"/>
    </source>
</evidence>
<keyword evidence="3" id="KW-1003">Cell membrane</keyword>
<dbReference type="GO" id="GO:0005886">
    <property type="term" value="C:plasma membrane"/>
    <property type="evidence" value="ECO:0007669"/>
    <property type="project" value="UniProtKB-SubCell"/>
</dbReference>
<evidence type="ECO:0000256" key="9">
    <source>
        <dbReference type="SAM" id="Phobius"/>
    </source>
</evidence>
<evidence type="ECO:0000256" key="6">
    <source>
        <dbReference type="ARBA" id="ARBA00022989"/>
    </source>
</evidence>
<dbReference type="InterPro" id="IPR007387">
    <property type="entry name" value="TRAP_DctQ"/>
</dbReference>
<reference evidence="12" key="1">
    <citation type="submission" date="2017-02" db="EMBL/GenBank/DDBJ databases">
        <authorList>
            <person name="Varghese N."/>
            <person name="Submissions S."/>
        </authorList>
    </citation>
    <scope>NUCLEOTIDE SEQUENCE [LARGE SCALE GENOMIC DNA]</scope>
    <source>
        <strain evidence="12">DSM 23966</strain>
    </source>
</reference>
<keyword evidence="4" id="KW-0997">Cell inner membrane</keyword>
<name>A0A1T4XN75_9BACL</name>
<accession>A0A1T4XN75</accession>
<dbReference type="GO" id="GO:0022857">
    <property type="term" value="F:transmembrane transporter activity"/>
    <property type="evidence" value="ECO:0007669"/>
    <property type="project" value="TreeGrafter"/>
</dbReference>
<dbReference type="InterPro" id="IPR055348">
    <property type="entry name" value="DctQ"/>
</dbReference>
<evidence type="ECO:0000256" key="5">
    <source>
        <dbReference type="ARBA" id="ARBA00022692"/>
    </source>
</evidence>
<feature type="transmembrane region" description="Helical" evidence="9">
    <location>
        <begin position="82"/>
        <end position="99"/>
    </location>
</feature>
<dbReference type="Proteomes" id="UP000190042">
    <property type="component" value="Unassembled WGS sequence"/>
</dbReference>
<evidence type="ECO:0000256" key="1">
    <source>
        <dbReference type="ARBA" id="ARBA00004429"/>
    </source>
</evidence>
<keyword evidence="6 9" id="KW-1133">Transmembrane helix</keyword>
<feature type="domain" description="Tripartite ATP-independent periplasmic transporters DctQ component" evidence="10">
    <location>
        <begin position="21"/>
        <end position="148"/>
    </location>
</feature>
<sequence>MLKLVERILGTLSILSFTGVIIVVTVQILSRFLPFSYVWTEELTRYLFLFAISFGTPLALMRNEYINVDLLINKMKGSVRKFYDIGIYIVILILTLVIANEGYKFMLLGHNQQAATLPIQMSVVHASIFFMGLFISIFSVIKIVKLIQNKEPYVDGSEEE</sequence>
<keyword evidence="2" id="KW-0813">Transport</keyword>
<feature type="transmembrane region" description="Helical" evidence="9">
    <location>
        <begin position="43"/>
        <end position="61"/>
    </location>
</feature>
<dbReference type="PANTHER" id="PTHR35011">
    <property type="entry name" value="2,3-DIKETO-L-GULONATE TRAP TRANSPORTER SMALL PERMEASE PROTEIN YIAM"/>
    <property type="match status" value="1"/>
</dbReference>
<protein>
    <submittedName>
        <fullName evidence="11">TRAP-type C4-dicarboxylate transport system, small permease component</fullName>
    </submittedName>
</protein>
<evidence type="ECO:0000256" key="4">
    <source>
        <dbReference type="ARBA" id="ARBA00022519"/>
    </source>
</evidence>
<comment type="similarity">
    <text evidence="8">Belongs to the TRAP transporter small permease family.</text>
</comment>
<feature type="transmembrane region" description="Helical" evidence="9">
    <location>
        <begin position="119"/>
        <end position="141"/>
    </location>
</feature>
<evidence type="ECO:0000256" key="2">
    <source>
        <dbReference type="ARBA" id="ARBA00022448"/>
    </source>
</evidence>
<dbReference type="EMBL" id="FUYJ01000001">
    <property type="protein sequence ID" value="SKA90982.1"/>
    <property type="molecule type" value="Genomic_DNA"/>
</dbReference>
<dbReference type="PANTHER" id="PTHR35011:SF5">
    <property type="entry name" value="SIALIC ACID TRAP TRANSPORTER SMALL PERMEASE PROTEIN SIAQ"/>
    <property type="match status" value="1"/>
</dbReference>
<evidence type="ECO:0000256" key="7">
    <source>
        <dbReference type="ARBA" id="ARBA00023136"/>
    </source>
</evidence>
<dbReference type="Pfam" id="PF04290">
    <property type="entry name" value="DctQ"/>
    <property type="match status" value="1"/>
</dbReference>
<keyword evidence="12" id="KW-1185">Reference proteome</keyword>
<dbReference type="RefSeq" id="WP_078816798.1">
    <property type="nucleotide sequence ID" value="NZ_FUYJ01000001.1"/>
</dbReference>
<dbReference type="GO" id="GO:0015740">
    <property type="term" value="P:C4-dicarboxylate transport"/>
    <property type="evidence" value="ECO:0007669"/>
    <property type="project" value="TreeGrafter"/>
</dbReference>
<dbReference type="AlphaFoldDB" id="A0A1T4XN75"/>
<keyword evidence="5 9" id="KW-0812">Transmembrane</keyword>
<feature type="transmembrane region" description="Helical" evidence="9">
    <location>
        <begin position="12"/>
        <end position="37"/>
    </location>
</feature>
<evidence type="ECO:0000313" key="12">
    <source>
        <dbReference type="Proteomes" id="UP000190042"/>
    </source>
</evidence>
<comment type="subcellular location">
    <subcellularLocation>
        <location evidence="1">Cell inner membrane</location>
        <topology evidence="1">Multi-pass membrane protein</topology>
    </subcellularLocation>
</comment>
<proteinExistence type="inferred from homology"/>
<organism evidence="11 12">
    <name type="scientific">Sporosarcina newyorkensis</name>
    <dbReference type="NCBI Taxonomy" id="759851"/>
    <lineage>
        <taxon>Bacteria</taxon>
        <taxon>Bacillati</taxon>
        <taxon>Bacillota</taxon>
        <taxon>Bacilli</taxon>
        <taxon>Bacillales</taxon>
        <taxon>Caryophanaceae</taxon>
        <taxon>Sporosarcina</taxon>
    </lineage>
</organism>
<evidence type="ECO:0000256" key="3">
    <source>
        <dbReference type="ARBA" id="ARBA00022475"/>
    </source>
</evidence>
<evidence type="ECO:0000256" key="8">
    <source>
        <dbReference type="ARBA" id="ARBA00038436"/>
    </source>
</evidence>